<dbReference type="EMBL" id="JAIWYP010000004">
    <property type="protein sequence ID" value="KAH3831759.1"/>
    <property type="molecule type" value="Genomic_DNA"/>
</dbReference>
<feature type="region of interest" description="Disordered" evidence="1">
    <location>
        <begin position="170"/>
        <end position="205"/>
    </location>
</feature>
<organism evidence="2 3">
    <name type="scientific">Dreissena polymorpha</name>
    <name type="common">Zebra mussel</name>
    <name type="synonym">Mytilus polymorpha</name>
    <dbReference type="NCBI Taxonomy" id="45954"/>
    <lineage>
        <taxon>Eukaryota</taxon>
        <taxon>Metazoa</taxon>
        <taxon>Spiralia</taxon>
        <taxon>Lophotrochozoa</taxon>
        <taxon>Mollusca</taxon>
        <taxon>Bivalvia</taxon>
        <taxon>Autobranchia</taxon>
        <taxon>Heteroconchia</taxon>
        <taxon>Euheterodonta</taxon>
        <taxon>Imparidentia</taxon>
        <taxon>Neoheterodontei</taxon>
        <taxon>Myida</taxon>
        <taxon>Dreissenoidea</taxon>
        <taxon>Dreissenidae</taxon>
        <taxon>Dreissena</taxon>
    </lineage>
</organism>
<accession>A0A9D4H8T8</accession>
<reference evidence="2" key="2">
    <citation type="submission" date="2020-11" db="EMBL/GenBank/DDBJ databases">
        <authorList>
            <person name="McCartney M.A."/>
            <person name="Auch B."/>
            <person name="Kono T."/>
            <person name="Mallez S."/>
            <person name="Becker A."/>
            <person name="Gohl D.M."/>
            <person name="Silverstein K.A.T."/>
            <person name="Koren S."/>
            <person name="Bechman K.B."/>
            <person name="Herman A."/>
            <person name="Abrahante J.E."/>
            <person name="Garbe J."/>
        </authorList>
    </citation>
    <scope>NUCLEOTIDE SEQUENCE</scope>
    <source>
        <strain evidence="2">Duluth1</strain>
        <tissue evidence="2">Whole animal</tissue>
    </source>
</reference>
<sequence>MTSRKDTGDQNINSQTASRENENIMLVIHSKVTNFILKQMDKQLKTLSTNLNVYTCVLTVIKVNQKAPSKGESHAPTVVEVNQKALSKDELQMNTSLNTNIVNQNIQTNGTIPDSQNNATNNCESGRSNVLNLKTHTDSQSMSIPQVYVAVPTGHLYTALTGQVIQYKKETKSQSHTPKLINRRSVPQPPNNVCINNPRQNENRTDKRHLYQLPRHPAPMSHPPVVNKQRARNEIPQATVVTTENRMKINHDSVNLIESSTEMAQPEKYIHSFLAERPQPPDPV</sequence>
<evidence type="ECO:0000256" key="1">
    <source>
        <dbReference type="SAM" id="MobiDB-lite"/>
    </source>
</evidence>
<keyword evidence="3" id="KW-1185">Reference proteome</keyword>
<gene>
    <name evidence="2" type="ORF">DPMN_105029</name>
</gene>
<dbReference type="Proteomes" id="UP000828390">
    <property type="component" value="Unassembled WGS sequence"/>
</dbReference>
<evidence type="ECO:0000313" key="3">
    <source>
        <dbReference type="Proteomes" id="UP000828390"/>
    </source>
</evidence>
<reference evidence="2" key="1">
    <citation type="journal article" date="2019" name="bioRxiv">
        <title>The Genome of the Zebra Mussel, Dreissena polymorpha: A Resource for Invasive Species Research.</title>
        <authorList>
            <person name="McCartney M.A."/>
            <person name="Auch B."/>
            <person name="Kono T."/>
            <person name="Mallez S."/>
            <person name="Zhang Y."/>
            <person name="Obille A."/>
            <person name="Becker A."/>
            <person name="Abrahante J.E."/>
            <person name="Garbe J."/>
            <person name="Badalamenti J.P."/>
            <person name="Herman A."/>
            <person name="Mangelson H."/>
            <person name="Liachko I."/>
            <person name="Sullivan S."/>
            <person name="Sone E.D."/>
            <person name="Koren S."/>
            <person name="Silverstein K.A.T."/>
            <person name="Beckman K.B."/>
            <person name="Gohl D.M."/>
        </authorList>
    </citation>
    <scope>NUCLEOTIDE SEQUENCE</scope>
    <source>
        <strain evidence="2">Duluth1</strain>
        <tissue evidence="2">Whole animal</tissue>
    </source>
</reference>
<comment type="caution">
    <text evidence="2">The sequence shown here is derived from an EMBL/GenBank/DDBJ whole genome shotgun (WGS) entry which is preliminary data.</text>
</comment>
<name>A0A9D4H8T8_DREPO</name>
<dbReference type="AlphaFoldDB" id="A0A9D4H8T8"/>
<feature type="compositionally biased region" description="Polar residues" evidence="1">
    <location>
        <begin position="191"/>
        <end position="200"/>
    </location>
</feature>
<protein>
    <submittedName>
        <fullName evidence="2">Uncharacterized protein</fullName>
    </submittedName>
</protein>
<evidence type="ECO:0000313" key="2">
    <source>
        <dbReference type="EMBL" id="KAH3831759.1"/>
    </source>
</evidence>
<proteinExistence type="predicted"/>